<dbReference type="EMBL" id="HBNR01082536">
    <property type="protein sequence ID" value="CAE4659838.1"/>
    <property type="molecule type" value="Transcribed_RNA"/>
</dbReference>
<reference evidence="1" key="1">
    <citation type="submission" date="2021-01" db="EMBL/GenBank/DDBJ databases">
        <authorList>
            <person name="Corre E."/>
            <person name="Pelletier E."/>
            <person name="Niang G."/>
            <person name="Scheremetjew M."/>
            <person name="Finn R."/>
            <person name="Kale V."/>
            <person name="Holt S."/>
            <person name="Cochrane G."/>
            <person name="Meng A."/>
            <person name="Brown T."/>
            <person name="Cohen L."/>
        </authorList>
    </citation>
    <scope>NUCLEOTIDE SEQUENCE</scope>
    <source>
        <strain evidence="1">CCMP3105</strain>
    </source>
</reference>
<sequence>MGSVACGTCGLRDRLEFPVPAHAAPGDRPLSVRSPSGGVLLEVPRASAAGLNGAALKELVTASIGLEAGTKLAFQTDGRTLREDEQLAPLWHGGRAPEVRIILELPWYADLPVLYPDFVKEVSLTDLAIPVAPLEQPRFRLDVHCAGRPTFSALRRKDGDVLISLHRTGGSGMPLVTVTAQCELQSEDGDMVGTIADYVDGSYVLQRGGHQMLLLAPDSEARQMSMLSMSEGRAVEHAVVSHRLKGQLPVEHYQVVVEPSVDSVLVLACFLGLVVCRLAKKPGGTCWTRAEQP</sequence>
<dbReference type="AlphaFoldDB" id="A0A7S4W811"/>
<proteinExistence type="predicted"/>
<protein>
    <submittedName>
        <fullName evidence="1">Uncharacterized protein</fullName>
    </submittedName>
</protein>
<name>A0A7S4W811_9DINO</name>
<accession>A0A7S4W811</accession>
<organism evidence="1">
    <name type="scientific">Alexandrium monilatum</name>
    <dbReference type="NCBI Taxonomy" id="311494"/>
    <lineage>
        <taxon>Eukaryota</taxon>
        <taxon>Sar</taxon>
        <taxon>Alveolata</taxon>
        <taxon>Dinophyceae</taxon>
        <taxon>Gonyaulacales</taxon>
        <taxon>Pyrocystaceae</taxon>
        <taxon>Alexandrium</taxon>
    </lineage>
</organism>
<evidence type="ECO:0000313" key="1">
    <source>
        <dbReference type="EMBL" id="CAE4659838.1"/>
    </source>
</evidence>
<gene>
    <name evidence="1" type="ORF">AMON00008_LOCUS59068</name>
</gene>